<evidence type="ECO:0000313" key="15">
    <source>
        <dbReference type="Proteomes" id="UP000886667"/>
    </source>
</evidence>
<comment type="catalytic activity">
    <reaction evidence="1">
        <text>(7,8-dihydropterin-6-yl)methyl diphosphate + 4-aminobenzoate = 7,8-dihydropteroate + diphosphate</text>
        <dbReference type="Rhea" id="RHEA:19949"/>
        <dbReference type="ChEBI" id="CHEBI:17836"/>
        <dbReference type="ChEBI" id="CHEBI:17839"/>
        <dbReference type="ChEBI" id="CHEBI:33019"/>
        <dbReference type="ChEBI" id="CHEBI:72950"/>
        <dbReference type="EC" id="2.5.1.15"/>
    </reaction>
</comment>
<gene>
    <name evidence="14" type="primary">folP</name>
    <name evidence="14" type="ORF">JAZ07_09975</name>
</gene>
<dbReference type="PANTHER" id="PTHR20941:SF1">
    <property type="entry name" value="FOLIC ACID SYNTHESIS PROTEIN FOL1"/>
    <property type="match status" value="1"/>
</dbReference>
<dbReference type="NCBIfam" id="TIGR01496">
    <property type="entry name" value="DHPS"/>
    <property type="match status" value="1"/>
</dbReference>
<evidence type="ECO:0000256" key="9">
    <source>
        <dbReference type="ARBA" id="ARBA00022842"/>
    </source>
</evidence>
<keyword evidence="10 12" id="KW-0289">Folate biosynthesis</keyword>
<dbReference type="SUPFAM" id="SSF51717">
    <property type="entry name" value="Dihydropteroate synthetase-like"/>
    <property type="match status" value="1"/>
</dbReference>
<reference evidence="14" key="1">
    <citation type="journal article" date="2021" name="Proc. Natl. Acad. Sci. U.S.A.">
        <title>Global biogeography of chemosynthetic symbionts reveals both localized and globally distributed symbiont groups. .</title>
        <authorList>
            <person name="Osvatic J.T."/>
            <person name="Wilkins L.G.E."/>
            <person name="Leibrecht L."/>
            <person name="Leray M."/>
            <person name="Zauner S."/>
            <person name="Polzin J."/>
            <person name="Camacho Y."/>
            <person name="Gros O."/>
            <person name="van Gils J.A."/>
            <person name="Eisen J.A."/>
            <person name="Petersen J.M."/>
            <person name="Yuen B."/>
        </authorList>
    </citation>
    <scope>NUCLEOTIDE SEQUENCE</scope>
    <source>
        <strain evidence="14">MAGclacostrist064TRANS</strain>
    </source>
</reference>
<dbReference type="InterPro" id="IPR045031">
    <property type="entry name" value="DHP_synth-like"/>
</dbReference>
<evidence type="ECO:0000313" key="14">
    <source>
        <dbReference type="EMBL" id="MCG7946656.1"/>
    </source>
</evidence>
<keyword evidence="7 12" id="KW-0808">Transferase</keyword>
<dbReference type="PROSITE" id="PS50972">
    <property type="entry name" value="PTERIN_BINDING"/>
    <property type="match status" value="1"/>
</dbReference>
<name>A0A9E4N3D0_9GAMM</name>
<keyword evidence="8 12" id="KW-0479">Metal-binding</keyword>
<evidence type="ECO:0000256" key="4">
    <source>
        <dbReference type="ARBA" id="ARBA00009503"/>
    </source>
</evidence>
<dbReference type="PROSITE" id="PS00793">
    <property type="entry name" value="DHPS_2"/>
    <property type="match status" value="1"/>
</dbReference>
<dbReference type="GO" id="GO:0004156">
    <property type="term" value="F:dihydropteroate synthase activity"/>
    <property type="evidence" value="ECO:0007669"/>
    <property type="project" value="UniProtKB-EC"/>
</dbReference>
<dbReference type="InterPro" id="IPR011005">
    <property type="entry name" value="Dihydropteroate_synth-like_sf"/>
</dbReference>
<protein>
    <recommendedName>
        <fullName evidence="6 12">Dihydropteroate synthase</fullName>
        <shortName evidence="12">DHPS</shortName>
        <ecNumber evidence="5 12">2.5.1.15</ecNumber>
    </recommendedName>
    <alternativeName>
        <fullName evidence="11 12">Dihydropteroate pyrophosphorylase</fullName>
    </alternativeName>
</protein>
<evidence type="ECO:0000256" key="2">
    <source>
        <dbReference type="ARBA" id="ARBA00001946"/>
    </source>
</evidence>
<comment type="pathway">
    <text evidence="3 12">Cofactor biosynthesis; tetrahydrofolate biosynthesis; 7,8-dihydrofolate from 2-amino-4-hydroxy-6-hydroxymethyl-7,8-dihydropteridine diphosphate and 4-aminobenzoate: step 1/2.</text>
</comment>
<evidence type="ECO:0000256" key="8">
    <source>
        <dbReference type="ARBA" id="ARBA00022723"/>
    </source>
</evidence>
<comment type="function">
    <text evidence="12">Catalyzes the condensation of para-aminobenzoate (pABA) with 6-hydroxymethyl-7,8-dihydropterin diphosphate (DHPt-PP) to form 7,8-dihydropteroate (H2Pte), the immediate precursor of folate derivatives.</text>
</comment>
<dbReference type="FunFam" id="3.20.20.20:FF:000006">
    <property type="entry name" value="Dihydropteroate synthase"/>
    <property type="match status" value="1"/>
</dbReference>
<dbReference type="AlphaFoldDB" id="A0A9E4N3D0"/>
<dbReference type="EMBL" id="JAEPCM010000331">
    <property type="protein sequence ID" value="MCG7946656.1"/>
    <property type="molecule type" value="Genomic_DNA"/>
</dbReference>
<evidence type="ECO:0000256" key="11">
    <source>
        <dbReference type="ARBA" id="ARBA00030193"/>
    </source>
</evidence>
<evidence type="ECO:0000259" key="13">
    <source>
        <dbReference type="PROSITE" id="PS50972"/>
    </source>
</evidence>
<organism evidence="14 15">
    <name type="scientific">Candidatus Thiodiazotropha taylori</name>
    <dbReference type="NCBI Taxonomy" id="2792791"/>
    <lineage>
        <taxon>Bacteria</taxon>
        <taxon>Pseudomonadati</taxon>
        <taxon>Pseudomonadota</taxon>
        <taxon>Gammaproteobacteria</taxon>
        <taxon>Chromatiales</taxon>
        <taxon>Sedimenticolaceae</taxon>
        <taxon>Candidatus Thiodiazotropha</taxon>
    </lineage>
</organism>
<dbReference type="Proteomes" id="UP000886667">
    <property type="component" value="Unassembled WGS sequence"/>
</dbReference>
<dbReference type="CDD" id="cd00739">
    <property type="entry name" value="DHPS"/>
    <property type="match status" value="1"/>
</dbReference>
<dbReference type="GO" id="GO:0046654">
    <property type="term" value="P:tetrahydrofolate biosynthetic process"/>
    <property type="evidence" value="ECO:0007669"/>
    <property type="project" value="TreeGrafter"/>
</dbReference>
<proteinExistence type="inferred from homology"/>
<dbReference type="EC" id="2.5.1.15" evidence="5 12"/>
<comment type="similarity">
    <text evidence="4 12">Belongs to the DHPS family.</text>
</comment>
<evidence type="ECO:0000256" key="5">
    <source>
        <dbReference type="ARBA" id="ARBA00012458"/>
    </source>
</evidence>
<dbReference type="GO" id="GO:0046656">
    <property type="term" value="P:folic acid biosynthetic process"/>
    <property type="evidence" value="ECO:0007669"/>
    <property type="project" value="UniProtKB-KW"/>
</dbReference>
<accession>A0A9E4N3D0</accession>
<evidence type="ECO:0000256" key="12">
    <source>
        <dbReference type="RuleBase" id="RU361205"/>
    </source>
</evidence>
<dbReference type="GO" id="GO:0046872">
    <property type="term" value="F:metal ion binding"/>
    <property type="evidence" value="ECO:0007669"/>
    <property type="project" value="UniProtKB-KW"/>
</dbReference>
<comment type="cofactor">
    <cofactor evidence="2 12">
        <name>Mg(2+)</name>
        <dbReference type="ChEBI" id="CHEBI:18420"/>
    </cofactor>
</comment>
<dbReference type="Gene3D" id="3.20.20.20">
    <property type="entry name" value="Dihydropteroate synthase-like"/>
    <property type="match status" value="1"/>
</dbReference>
<evidence type="ECO:0000256" key="10">
    <source>
        <dbReference type="ARBA" id="ARBA00022909"/>
    </source>
</evidence>
<dbReference type="PROSITE" id="PS00792">
    <property type="entry name" value="DHPS_1"/>
    <property type="match status" value="1"/>
</dbReference>
<evidence type="ECO:0000256" key="1">
    <source>
        <dbReference type="ARBA" id="ARBA00000012"/>
    </source>
</evidence>
<dbReference type="PANTHER" id="PTHR20941">
    <property type="entry name" value="FOLATE SYNTHESIS PROTEINS"/>
    <property type="match status" value="1"/>
</dbReference>
<evidence type="ECO:0000256" key="3">
    <source>
        <dbReference type="ARBA" id="ARBA00004763"/>
    </source>
</evidence>
<evidence type="ECO:0000256" key="6">
    <source>
        <dbReference type="ARBA" id="ARBA00016919"/>
    </source>
</evidence>
<comment type="caution">
    <text evidence="14">The sequence shown here is derived from an EMBL/GenBank/DDBJ whole genome shotgun (WGS) entry which is preliminary data.</text>
</comment>
<evidence type="ECO:0000256" key="7">
    <source>
        <dbReference type="ARBA" id="ARBA00022679"/>
    </source>
</evidence>
<sequence length="284" mass="30508">MFVKEFLRPQIMGILNLTPDSFSDGGRYDTDRAISRGLEMVAEGADVIDIGGESTRPGARKVTATEQIGRVLDTITGLVERLPADIPISIDTTKSEVAARAIEQGAGVINDVSAGRDDPEMFELAASTGVAIVLMHMQGSPQTMQKDPVYKDVISEVMGFLENRIEAALKAGVSSKSIVIDPGIGFGKGRRHNLQLLAHLKQIKALGYPTMLGASRKGFMGSLCEVENPRQLIPATCTTTALGVIAGVELFRVHDVWQNRQAADVAWAIQQAKADITEPPVKAE</sequence>
<feature type="domain" description="Pterin-binding" evidence="13">
    <location>
        <begin position="9"/>
        <end position="264"/>
    </location>
</feature>
<dbReference type="InterPro" id="IPR006390">
    <property type="entry name" value="DHP_synth_dom"/>
</dbReference>
<dbReference type="InterPro" id="IPR000489">
    <property type="entry name" value="Pterin-binding_dom"/>
</dbReference>
<dbReference type="Pfam" id="PF00809">
    <property type="entry name" value="Pterin_bind"/>
    <property type="match status" value="1"/>
</dbReference>
<keyword evidence="9 12" id="KW-0460">Magnesium</keyword>